<organism evidence="3 4">
    <name type="scientific">Pukyongia salina</name>
    <dbReference type="NCBI Taxonomy" id="2094025"/>
    <lineage>
        <taxon>Bacteria</taxon>
        <taxon>Pseudomonadati</taxon>
        <taxon>Bacteroidota</taxon>
        <taxon>Flavobacteriia</taxon>
        <taxon>Flavobacteriales</taxon>
        <taxon>Flavobacteriaceae</taxon>
        <taxon>Pukyongia</taxon>
    </lineage>
</organism>
<dbReference type="AlphaFoldDB" id="A0A2S0HX20"/>
<dbReference type="PANTHER" id="PTHR42208">
    <property type="entry name" value="HEAVY METAL TRANSPORTER-RELATED"/>
    <property type="match status" value="1"/>
</dbReference>
<gene>
    <name evidence="3" type="ORF">C5O00_08640</name>
</gene>
<name>A0A2S0HX20_9FLAO</name>
<feature type="transmembrane region" description="Helical" evidence="1">
    <location>
        <begin position="75"/>
        <end position="94"/>
    </location>
</feature>
<dbReference type="KEGG" id="aue:C5O00_08640"/>
<keyword evidence="1" id="KW-1133">Transmembrane helix</keyword>
<evidence type="ECO:0000256" key="1">
    <source>
        <dbReference type="SAM" id="Phobius"/>
    </source>
</evidence>
<dbReference type="PANTHER" id="PTHR42208:SF1">
    <property type="entry name" value="HEAVY METAL TRANSPORTER"/>
    <property type="match status" value="1"/>
</dbReference>
<proteinExistence type="predicted"/>
<keyword evidence="4" id="KW-1185">Reference proteome</keyword>
<dbReference type="Pfam" id="PF13386">
    <property type="entry name" value="DsbD_2"/>
    <property type="match status" value="1"/>
</dbReference>
<feature type="transmembrane region" description="Helical" evidence="1">
    <location>
        <begin position="6"/>
        <end position="29"/>
    </location>
</feature>
<dbReference type="Proteomes" id="UP000238442">
    <property type="component" value="Chromosome"/>
</dbReference>
<keyword evidence="1" id="KW-0812">Transmembrane</keyword>
<dbReference type="InterPro" id="IPR039447">
    <property type="entry name" value="UreH-like_TM_dom"/>
</dbReference>
<dbReference type="RefSeq" id="WP_105216478.1">
    <property type="nucleotide sequence ID" value="NZ_CP027062.1"/>
</dbReference>
<feature type="transmembrane region" description="Helical" evidence="1">
    <location>
        <begin position="126"/>
        <end position="152"/>
    </location>
</feature>
<dbReference type="OrthoDB" id="594443at2"/>
<feature type="domain" description="Urease accessory protein UreH-like transmembrane" evidence="2">
    <location>
        <begin position="5"/>
        <end position="204"/>
    </location>
</feature>
<evidence type="ECO:0000313" key="4">
    <source>
        <dbReference type="Proteomes" id="UP000238442"/>
    </source>
</evidence>
<protein>
    <recommendedName>
        <fullName evidence="2">Urease accessory protein UreH-like transmembrane domain-containing protein</fullName>
    </recommendedName>
</protein>
<feature type="transmembrane region" description="Helical" evidence="1">
    <location>
        <begin position="194"/>
        <end position="217"/>
    </location>
</feature>
<feature type="transmembrane region" description="Helical" evidence="1">
    <location>
        <begin position="158"/>
        <end position="182"/>
    </location>
</feature>
<reference evidence="3 4" key="1">
    <citation type="submission" date="2018-02" db="EMBL/GenBank/DDBJ databases">
        <title>Genomic analysis of the strain RR4-38 isolated from a seawater recirculating aquaculture system.</title>
        <authorList>
            <person name="Kim Y.-S."/>
            <person name="Jang Y.H."/>
            <person name="Kim K.-H."/>
        </authorList>
    </citation>
    <scope>NUCLEOTIDE SEQUENCE [LARGE SCALE GENOMIC DNA]</scope>
    <source>
        <strain evidence="3 4">RR4-38</strain>
    </source>
</reference>
<evidence type="ECO:0000313" key="3">
    <source>
        <dbReference type="EMBL" id="AVI51237.1"/>
    </source>
</evidence>
<dbReference type="EMBL" id="CP027062">
    <property type="protein sequence ID" value="AVI51237.1"/>
    <property type="molecule type" value="Genomic_DNA"/>
</dbReference>
<accession>A0A2S0HX20</accession>
<feature type="transmembrane region" description="Helical" evidence="1">
    <location>
        <begin position="49"/>
        <end position="69"/>
    </location>
</feature>
<evidence type="ECO:0000259" key="2">
    <source>
        <dbReference type="Pfam" id="PF13386"/>
    </source>
</evidence>
<sequence>MLWSGFILGLLGSFHCVGMCGPIAFVLPLDRKSRTRRFWQILLYHTGRIFTYSLIGLLFGILGRGLYLFGLQQKISILTGVLMIGAVILAAFSIKTNRFTNPLYRIISKLKNKLGIALKKKSPDTFLTIGFLNGFLPCGLVYMAVFGALAAGNLFQSSLYMILFGLGTVPLMTTAVYFGNFLTLRLRQRIRKVIPVFVVVIGVLFILRGMGLGIPYISPKRVSKEVNAEMECHSVVGSADLYKFNFEDYERT</sequence>
<keyword evidence="1" id="KW-0472">Membrane</keyword>